<dbReference type="Proteomes" id="UP001321473">
    <property type="component" value="Unassembled WGS sequence"/>
</dbReference>
<proteinExistence type="predicted"/>
<keyword evidence="4" id="KW-0560">Oxidoreductase</keyword>
<dbReference type="Gene3D" id="3.20.20.70">
    <property type="entry name" value="Aldolase class I"/>
    <property type="match status" value="1"/>
</dbReference>
<keyword evidence="7" id="KW-1185">Reference proteome</keyword>
<evidence type="ECO:0000256" key="3">
    <source>
        <dbReference type="ARBA" id="ARBA00022643"/>
    </source>
</evidence>
<dbReference type="AlphaFoldDB" id="A0AAQ4DVW5"/>
<evidence type="ECO:0000259" key="5">
    <source>
        <dbReference type="PROSITE" id="PS51349"/>
    </source>
</evidence>
<dbReference type="PROSITE" id="PS51349">
    <property type="entry name" value="FMN_HYDROXY_ACID_DH_2"/>
    <property type="match status" value="1"/>
</dbReference>
<evidence type="ECO:0000313" key="6">
    <source>
        <dbReference type="EMBL" id="KAK8766605.1"/>
    </source>
</evidence>
<keyword evidence="3" id="KW-0288">FMN</keyword>
<feature type="domain" description="FMN hydroxy acid dehydrogenase" evidence="5">
    <location>
        <begin position="1"/>
        <end position="139"/>
    </location>
</feature>
<feature type="non-terminal residue" evidence="6">
    <location>
        <position position="1"/>
    </location>
</feature>
<keyword evidence="2" id="KW-0285">Flavoprotein</keyword>
<evidence type="ECO:0000256" key="4">
    <source>
        <dbReference type="ARBA" id="ARBA00023002"/>
    </source>
</evidence>
<evidence type="ECO:0000313" key="7">
    <source>
        <dbReference type="Proteomes" id="UP001321473"/>
    </source>
</evidence>
<dbReference type="EMBL" id="JARKHS020026193">
    <property type="protein sequence ID" value="KAK8766605.1"/>
    <property type="molecule type" value="Genomic_DNA"/>
</dbReference>
<dbReference type="SUPFAM" id="SSF51395">
    <property type="entry name" value="FMN-linked oxidoreductases"/>
    <property type="match status" value="1"/>
</dbReference>
<evidence type="ECO:0000256" key="1">
    <source>
        <dbReference type="ARBA" id="ARBA00001917"/>
    </source>
</evidence>
<dbReference type="PANTHER" id="PTHR10578">
    <property type="entry name" value="S -2-HYDROXY-ACID OXIDASE-RELATED"/>
    <property type="match status" value="1"/>
</dbReference>
<comment type="caution">
    <text evidence="6">The sequence shown here is derived from an EMBL/GenBank/DDBJ whole genome shotgun (WGS) entry which is preliminary data.</text>
</comment>
<reference evidence="6 7" key="1">
    <citation type="journal article" date="2023" name="Arcadia Sci">
        <title>De novo assembly of a long-read Amblyomma americanum tick genome.</title>
        <authorList>
            <person name="Chou S."/>
            <person name="Poskanzer K.E."/>
            <person name="Rollins M."/>
            <person name="Thuy-Boun P.S."/>
        </authorList>
    </citation>
    <scope>NUCLEOTIDE SEQUENCE [LARGE SCALE GENOMIC DNA]</scope>
    <source>
        <strain evidence="6">F_SG_1</strain>
        <tissue evidence="6">Salivary glands</tissue>
    </source>
</reference>
<dbReference type="InterPro" id="IPR013785">
    <property type="entry name" value="Aldolase_TIM"/>
</dbReference>
<comment type="cofactor">
    <cofactor evidence="1">
        <name>FMN</name>
        <dbReference type="ChEBI" id="CHEBI:58210"/>
    </cofactor>
</comment>
<protein>
    <recommendedName>
        <fullName evidence="5">FMN hydroxy acid dehydrogenase domain-containing protein</fullName>
    </recommendedName>
</protein>
<dbReference type="InterPro" id="IPR037396">
    <property type="entry name" value="FMN_HAD"/>
</dbReference>
<gene>
    <name evidence="6" type="ORF">V5799_006615</name>
</gene>
<accession>A0AAQ4DVW5</accession>
<evidence type="ECO:0000256" key="2">
    <source>
        <dbReference type="ARBA" id="ARBA00022630"/>
    </source>
</evidence>
<dbReference type="Pfam" id="PF01070">
    <property type="entry name" value="FMN_dh"/>
    <property type="match status" value="1"/>
</dbReference>
<dbReference type="PANTHER" id="PTHR10578:SF107">
    <property type="entry name" value="2-HYDROXYACID OXIDASE 1"/>
    <property type="match status" value="1"/>
</dbReference>
<name>A0AAQ4DVW5_AMBAM</name>
<sequence length="139" mass="14713">FRFRPRILVDVQTVNTAASVLGRTISLPLGIAPSGVQKLANPIGEIGTAQAAQEAGTVMILSSHSTVSLEDVRAGAPDCILWQQLFIFDDSSLTESLVKRASAHGYAAIVLIVDSPVPGDDTGRHQSLTHLPGGLRFKL</sequence>
<dbReference type="GO" id="GO:0016491">
    <property type="term" value="F:oxidoreductase activity"/>
    <property type="evidence" value="ECO:0007669"/>
    <property type="project" value="UniProtKB-KW"/>
</dbReference>
<organism evidence="6 7">
    <name type="scientific">Amblyomma americanum</name>
    <name type="common">Lone star tick</name>
    <dbReference type="NCBI Taxonomy" id="6943"/>
    <lineage>
        <taxon>Eukaryota</taxon>
        <taxon>Metazoa</taxon>
        <taxon>Ecdysozoa</taxon>
        <taxon>Arthropoda</taxon>
        <taxon>Chelicerata</taxon>
        <taxon>Arachnida</taxon>
        <taxon>Acari</taxon>
        <taxon>Parasitiformes</taxon>
        <taxon>Ixodida</taxon>
        <taxon>Ixodoidea</taxon>
        <taxon>Ixodidae</taxon>
        <taxon>Amblyomminae</taxon>
        <taxon>Amblyomma</taxon>
    </lineage>
</organism>
<dbReference type="InterPro" id="IPR000262">
    <property type="entry name" value="FMN-dep_DH"/>
</dbReference>